<evidence type="ECO:0000256" key="1">
    <source>
        <dbReference type="ARBA" id="ARBA00009176"/>
    </source>
</evidence>
<proteinExistence type="inferred from homology"/>
<dbReference type="Proteomes" id="UP000268093">
    <property type="component" value="Unassembled WGS sequence"/>
</dbReference>
<comment type="similarity">
    <text evidence="1">Belongs to the IUNH family.</text>
</comment>
<feature type="domain" description="Paf1 complex subunit Cdc73 N-terminal" evidence="6">
    <location>
        <begin position="400"/>
        <end position="476"/>
    </location>
</feature>
<dbReference type="GO" id="GO:0006152">
    <property type="term" value="P:purine nucleoside catabolic process"/>
    <property type="evidence" value="ECO:0007669"/>
    <property type="project" value="TreeGrafter"/>
</dbReference>
<dbReference type="AlphaFoldDB" id="A0A433DFY8"/>
<keyword evidence="8" id="KW-1185">Reference proteome</keyword>
<dbReference type="Pfam" id="PF01156">
    <property type="entry name" value="IU_nuc_hydro"/>
    <property type="match status" value="1"/>
</dbReference>
<dbReference type="InterPro" id="IPR023186">
    <property type="entry name" value="IUNH"/>
</dbReference>
<reference evidence="7 8" key="1">
    <citation type="journal article" date="2018" name="New Phytol.">
        <title>Phylogenomics of Endogonaceae and evolution of mycorrhizas within Mucoromycota.</title>
        <authorList>
            <person name="Chang Y."/>
            <person name="Desiro A."/>
            <person name="Na H."/>
            <person name="Sandor L."/>
            <person name="Lipzen A."/>
            <person name="Clum A."/>
            <person name="Barry K."/>
            <person name="Grigoriev I.V."/>
            <person name="Martin F.M."/>
            <person name="Stajich J.E."/>
            <person name="Smith M.E."/>
            <person name="Bonito G."/>
            <person name="Spatafora J.W."/>
        </authorList>
    </citation>
    <scope>NUCLEOTIDE SEQUENCE [LARGE SCALE GENOMIC DNA]</scope>
    <source>
        <strain evidence="7 8">GMNB39</strain>
    </source>
</reference>
<dbReference type="CDD" id="cd02651">
    <property type="entry name" value="nuc_hydro_IU_UC_XIUA"/>
    <property type="match status" value="1"/>
</dbReference>
<keyword evidence="3" id="KW-0326">Glycosidase</keyword>
<name>A0A433DFY8_9FUNG</name>
<gene>
    <name evidence="7" type="ORF">BC936DRAFT_141594</name>
</gene>
<dbReference type="GO" id="GO:0005829">
    <property type="term" value="C:cytosol"/>
    <property type="evidence" value="ECO:0007669"/>
    <property type="project" value="TreeGrafter"/>
</dbReference>
<evidence type="ECO:0000259" key="5">
    <source>
        <dbReference type="Pfam" id="PF01156"/>
    </source>
</evidence>
<evidence type="ECO:0000256" key="3">
    <source>
        <dbReference type="ARBA" id="ARBA00023295"/>
    </source>
</evidence>
<dbReference type="InterPro" id="IPR036452">
    <property type="entry name" value="Ribo_hydro-like"/>
</dbReference>
<evidence type="ECO:0000256" key="2">
    <source>
        <dbReference type="ARBA" id="ARBA00022801"/>
    </source>
</evidence>
<dbReference type="PANTHER" id="PTHR12304">
    <property type="entry name" value="INOSINE-URIDINE PREFERRING NUCLEOSIDE HYDROLASE"/>
    <property type="match status" value="1"/>
</dbReference>
<protein>
    <submittedName>
        <fullName evidence="7">Inosine-uridine preferring nucleoside hydrolase-domain-containing protein</fullName>
    </submittedName>
</protein>
<dbReference type="GO" id="GO:0008477">
    <property type="term" value="F:purine nucleosidase activity"/>
    <property type="evidence" value="ECO:0007669"/>
    <property type="project" value="TreeGrafter"/>
</dbReference>
<dbReference type="InterPro" id="IPR032041">
    <property type="entry name" value="Cdc73_N"/>
</dbReference>
<accession>A0A433DFY8</accession>
<dbReference type="Pfam" id="PF16050">
    <property type="entry name" value="CDC73_N"/>
    <property type="match status" value="1"/>
</dbReference>
<evidence type="ECO:0000259" key="6">
    <source>
        <dbReference type="Pfam" id="PF16050"/>
    </source>
</evidence>
<sequence>MAIILAGYHPSLELLGVSTVAGNQTLGKTTHNAASFLKASGLCHIKVVPGQAAPLVKTAVVADDIHGDSGASRPFTLPSSHRHTSSRSLPPLASAGLDGSHLLPTPDSMTILSSEKAVIHMAHVFAKQPRKITLIATGPLTNVAMLLTLFPEVKTRIDKIVLMGGAIGPGNKTPVAEFNIWCDPEAAHIVLHSGLPVHMIPLDVTHRAIVTGDILTQLRSTCESDSPFCQLLVDLLLFFYERYKTVFGFKEGPPLHDPCAVAYVIDPTLFEVREMRVEVVTHDGHACGQTVCDIYNLSPHYKNVHMAINVDSQAFFDLMLAAWAEADSRSPLNDPTNLADVPLAVADDDPLPYLRRSYLDNLPVTLLGKDGRVVSDIRLATDIIFTSADPDKPRKVQRVRFPKTTMTNYRKTGKDAAAAPAFYTLDSLVYAMQAKDIEFSEYLMEAVMRDVQVVTVVDREDVVEWLSGKKKESTHVVPAKVAMAKK</sequence>
<comment type="caution">
    <text evidence="7">The sequence shown here is derived from an EMBL/GenBank/DDBJ whole genome shotgun (WGS) entry which is preliminary data.</text>
</comment>
<organism evidence="7 8">
    <name type="scientific">Jimgerdemannia flammicorona</name>
    <dbReference type="NCBI Taxonomy" id="994334"/>
    <lineage>
        <taxon>Eukaryota</taxon>
        <taxon>Fungi</taxon>
        <taxon>Fungi incertae sedis</taxon>
        <taxon>Mucoromycota</taxon>
        <taxon>Mucoromycotina</taxon>
        <taxon>Endogonomycetes</taxon>
        <taxon>Endogonales</taxon>
        <taxon>Endogonaceae</taxon>
        <taxon>Jimgerdemannia</taxon>
    </lineage>
</organism>
<feature type="region of interest" description="Disordered" evidence="4">
    <location>
        <begin position="72"/>
        <end position="91"/>
    </location>
</feature>
<evidence type="ECO:0000313" key="7">
    <source>
        <dbReference type="EMBL" id="RUP49754.1"/>
    </source>
</evidence>
<dbReference type="PANTHER" id="PTHR12304:SF59">
    <property type="entry name" value="INOSINE-URIDINE PREFERRING NUCLEOSIDE HYDROLASE FAMILY PROTEIN"/>
    <property type="match status" value="1"/>
</dbReference>
<feature type="domain" description="Inosine/uridine-preferring nucleoside hydrolase" evidence="5">
    <location>
        <begin position="1"/>
        <end position="317"/>
    </location>
</feature>
<dbReference type="OrthoDB" id="5783963at2759"/>
<keyword evidence="2 7" id="KW-0378">Hydrolase</keyword>
<evidence type="ECO:0000313" key="8">
    <source>
        <dbReference type="Proteomes" id="UP000268093"/>
    </source>
</evidence>
<dbReference type="SUPFAM" id="SSF53590">
    <property type="entry name" value="Nucleoside hydrolase"/>
    <property type="match status" value="1"/>
</dbReference>
<evidence type="ECO:0000256" key="4">
    <source>
        <dbReference type="SAM" id="MobiDB-lite"/>
    </source>
</evidence>
<dbReference type="Gene3D" id="3.90.245.10">
    <property type="entry name" value="Ribonucleoside hydrolase-like"/>
    <property type="match status" value="1"/>
</dbReference>
<dbReference type="InterPro" id="IPR001910">
    <property type="entry name" value="Inosine/uridine_hydrolase_dom"/>
</dbReference>
<dbReference type="EMBL" id="RBNI01002003">
    <property type="protein sequence ID" value="RUP49754.1"/>
    <property type="molecule type" value="Genomic_DNA"/>
</dbReference>